<keyword evidence="2" id="KW-1185">Reference proteome</keyword>
<gene>
    <name evidence="1" type="ORF">IQ222_01905</name>
</gene>
<dbReference type="Proteomes" id="UP000597867">
    <property type="component" value="Unassembled WGS sequence"/>
</dbReference>
<dbReference type="EMBL" id="JADEWF010000003">
    <property type="protein sequence ID" value="MBE9217580.1"/>
    <property type="molecule type" value="Genomic_DNA"/>
</dbReference>
<comment type="caution">
    <text evidence="1">The sequence shown here is derived from an EMBL/GenBank/DDBJ whole genome shotgun (WGS) entry which is preliminary data.</text>
</comment>
<sequence length="228" mass="24668">MVMTFLSEIDLALAQESIKASSPSFLSFLQNTLQWINGLGALGGIVFIGIYILATLAFLPAAILTLGAGVIFGVIWGSLYVFIGATLGAVAAFLVGRYVARGWVKEKISSYKKFANIDQAVSKEGLKIVFLIRLSPLFPFNLLNYALGVTSVSLKDYFLASFGMIPGTIMYVYLGHLAGDLALIGNKSQPDNMILHWVIQIIGLIATIAVTVYVTKIAKKALKEEILE</sequence>
<name>A0ACC5PX64_DOLFA</name>
<proteinExistence type="predicted"/>
<reference evidence="1" key="1">
    <citation type="submission" date="2020-10" db="EMBL/GenBank/DDBJ databases">
        <authorList>
            <person name="Castelo-Branco R."/>
            <person name="Eusebio N."/>
            <person name="Adriana R."/>
            <person name="Vieira A."/>
            <person name="Brugerolle De Fraissinette N."/>
            <person name="Rezende De Castro R."/>
            <person name="Schneider M.P."/>
            <person name="Vasconcelos V."/>
            <person name="Leao P.N."/>
        </authorList>
    </citation>
    <scope>NUCLEOTIDE SEQUENCE</scope>
    <source>
        <strain evidence="1">LEGE 04289</strain>
    </source>
</reference>
<protein>
    <submittedName>
        <fullName evidence="1">TVP38/TMEM64 family protein</fullName>
    </submittedName>
</protein>
<accession>A0ACC5PX64</accession>
<organism evidence="1 2">
    <name type="scientific">Dolichospermum flos-aquae LEGE 04289</name>
    <dbReference type="NCBI Taxonomy" id="1828708"/>
    <lineage>
        <taxon>Bacteria</taxon>
        <taxon>Bacillati</taxon>
        <taxon>Cyanobacteriota</taxon>
        <taxon>Cyanophyceae</taxon>
        <taxon>Nostocales</taxon>
        <taxon>Aphanizomenonaceae</taxon>
        <taxon>Dolichospermum</taxon>
    </lineage>
</organism>
<evidence type="ECO:0000313" key="1">
    <source>
        <dbReference type="EMBL" id="MBE9217580.1"/>
    </source>
</evidence>
<evidence type="ECO:0000313" key="2">
    <source>
        <dbReference type="Proteomes" id="UP000597867"/>
    </source>
</evidence>